<comment type="caution">
    <text evidence="5">The sequence shown here is derived from an EMBL/GenBank/DDBJ whole genome shotgun (WGS) entry which is preliminary data.</text>
</comment>
<accession>A0A8J6LDZ8</accession>
<proteinExistence type="predicted"/>
<dbReference type="InterPro" id="IPR001878">
    <property type="entry name" value="Znf_CCHC"/>
</dbReference>
<dbReference type="GO" id="GO:0008270">
    <property type="term" value="F:zinc ion binding"/>
    <property type="evidence" value="ECO:0007669"/>
    <property type="project" value="UniProtKB-KW"/>
</dbReference>
<sequence>MGLLIAMQRQQRSPLKLGRSRKIKDTDLSPWVTKDDEMANGLQKMYKERFPELSDLKGEKVAYIKISTTYGNMTQNTSSDRYITRMEAEKEEREYHENMEHNCFRPCGALVKQDKKTTEGEAREIKEETKLPERLALDLGRNLCRRPSSLVVSPAGSIGSPCRSGASTPKTENLGMVEFMWDEVKSQSVARKEPKNPEMGQTENKGTSNGKDKSGAVPNLMLNQLSKLQKISPKKRKVADTSMETDVGINHYKKRESLEVANLKEAMDAVTRIGGKIDKVVKNLYHPKTELVDLVAKLNKWAAVFKRESLKAWMEAHKYEPVEKAMTDVDTQADVEQETETSKRKAKTRNIGCQIDFTSKDNVGNKKNAEKKDMACQTEPRPRDGRLQEEIKNARTLEEFEKVKGLNWTETQFENVKIVVRNPIMSREEAVAKCRDRFPELCDSDREFETFESVVKMGRGEEQRQTTRKLVKIKIDGTDGNLWEQVTKLRAEVEGEGIGQVAMHQLRCVDAKKMTKLVQVAFRSSTVKVNIHVPIDSRQEKKPQRKEMKTYALVVEKKGMQFRDILDKVKTVIKSDPSKEAVQTIRSTRDGKLLITMEKNSEKMGRLEEALKRVDGNLAVKKAGSNDGMETVHVRGLDATTGKEEVVAILEEKLGAGKNWRVSDLRPCRNNTHAATIVMRKQDADNILAEGSLRIGAVRCGVERRIATERCYRCWSFDHKAANCDGPDRSKACYRCGVEGHEARDCGNEEACPLCQKAGHKAEGRGCGVFRSALNKARKATNEKETRTLRKFGCPAQYKEGQVRSGPPPRSRETLSFVEGLKVTHAGKGRADRRKTKDGSTLRIHHESRGTGTGEPGGDPSYGLVERGPIVTHPKSQKPAGHLAHPAYCRPNPAMRGSGRTDCSSLATRGMRMNEDKQHIPDRHETQDEKAKKTLSVETWTTSVPGIVEFVEAEDAEMHRTRTMSDGGSKRRADESPEREEAVQVKRGTQEGLFKTRRGLHEMGQLINEASQFIAENRNVHRVIKEIIKKAKKVCNGAKLASKEEEKKRRLEARESERENKTLSERVQSLEEQMEALVTGRLKIAEDRVVELSAENQHLNPRGAWAGPLRSSDKLRALDGIDNLQAWKEVERKTWEEQVFSNTKITIGNPVTSNLAVKVVLMEPGDPEMENSIQRIYRDRFPELTEVPRTSRSLSKSLGFAQKGTESWRKERLRDETTGVESVAMHHIKCMSPTRLQKMTECIFRGTDTKVTIFTTSKTRSIPADEKRRERKTYALVVENEGKDFKEILSSVKSKIGSDSAGDAIRIVRSTRGGKLLVTTGKSDEDLEALSRVIQGASETIKVRKAGPEGRVKVLHIRGMDALTEKAEPVKALETKVGTLKNKAYRLSELRPNANDTLAATFVINEEDAGKIMKDGWVRVGIARCPIEERIRLNQCYRCWNLPASIEVPVDVRLIAFADDLAVVATEKIEKGLENMVDQALEKVAVWMENTELRLATKKTKAVMIVGKRRPKDVVFHLRGQEIYPQRSVRYLGIRIDRAMNFGPHVEEAAGKAEKMAGLLGRIMPNLRGAQSTRRKLFSSVVHSKLLYGAAVWMEALKIKKNIEVLTRVQRRVLLRIASGYRTISAVALQVITGVLPVELQKIGKQETDICWFCEDRDDPEHTLFVCERWDRERLLFMQKTTEWPTRNNYVQILLRSQTDWDATVEFTRAVLQEKEKEERNQKKKEGL</sequence>
<dbReference type="EMBL" id="JABDTM020021291">
    <property type="protein sequence ID" value="KAH0816592.1"/>
    <property type="molecule type" value="Genomic_DNA"/>
</dbReference>
<feature type="compositionally biased region" description="Basic and acidic residues" evidence="3">
    <location>
        <begin position="835"/>
        <end position="849"/>
    </location>
</feature>
<feature type="region of interest" description="Disordered" evidence="3">
    <location>
        <begin position="186"/>
        <end position="216"/>
    </location>
</feature>
<dbReference type="InterPro" id="IPR000477">
    <property type="entry name" value="RT_dom"/>
</dbReference>
<dbReference type="SMART" id="SM00343">
    <property type="entry name" value="ZnF_C2HC"/>
    <property type="match status" value="3"/>
</dbReference>
<feature type="compositionally biased region" description="Polar residues" evidence="3">
    <location>
        <begin position="199"/>
        <end position="209"/>
    </location>
</feature>
<name>A0A8J6LDZ8_TENMO</name>
<organism evidence="5 6">
    <name type="scientific">Tenebrio molitor</name>
    <name type="common">Yellow mealworm beetle</name>
    <dbReference type="NCBI Taxonomy" id="7067"/>
    <lineage>
        <taxon>Eukaryota</taxon>
        <taxon>Metazoa</taxon>
        <taxon>Ecdysozoa</taxon>
        <taxon>Arthropoda</taxon>
        <taxon>Hexapoda</taxon>
        <taxon>Insecta</taxon>
        <taxon>Pterygota</taxon>
        <taxon>Neoptera</taxon>
        <taxon>Endopterygota</taxon>
        <taxon>Coleoptera</taxon>
        <taxon>Polyphaga</taxon>
        <taxon>Cucujiformia</taxon>
        <taxon>Tenebrionidae</taxon>
        <taxon>Tenebrio</taxon>
    </lineage>
</organism>
<keyword evidence="1" id="KW-0479">Metal-binding</keyword>
<feature type="region of interest" description="Disordered" evidence="3">
    <location>
        <begin position="824"/>
        <end position="861"/>
    </location>
</feature>
<dbReference type="PANTHER" id="PTHR33332">
    <property type="entry name" value="REVERSE TRANSCRIPTASE DOMAIN-CONTAINING PROTEIN"/>
    <property type="match status" value="1"/>
</dbReference>
<dbReference type="SUPFAM" id="SSF57756">
    <property type="entry name" value="Retrovirus zinc finger-like domains"/>
    <property type="match status" value="1"/>
</dbReference>
<dbReference type="InterPro" id="IPR036875">
    <property type="entry name" value="Znf_CCHC_sf"/>
</dbReference>
<keyword evidence="1" id="KW-0862">Zinc</keyword>
<keyword evidence="2" id="KW-0175">Coiled coil</keyword>
<reference evidence="5" key="1">
    <citation type="journal article" date="2020" name="J Insects Food Feed">
        <title>The yellow mealworm (Tenebrio molitor) genome: a resource for the emerging insects as food and feed industry.</title>
        <authorList>
            <person name="Eriksson T."/>
            <person name="Andere A."/>
            <person name="Kelstrup H."/>
            <person name="Emery V."/>
            <person name="Picard C."/>
        </authorList>
    </citation>
    <scope>NUCLEOTIDE SEQUENCE</scope>
    <source>
        <strain evidence="5">Stoneville</strain>
        <tissue evidence="5">Whole head</tissue>
    </source>
</reference>
<gene>
    <name evidence="5" type="ORF">GEV33_006199</name>
</gene>
<feature type="coiled-coil region" evidence="2">
    <location>
        <begin position="1041"/>
        <end position="1080"/>
    </location>
</feature>
<feature type="region of interest" description="Disordered" evidence="3">
    <location>
        <begin position="959"/>
        <end position="988"/>
    </location>
</feature>
<feature type="compositionally biased region" description="Basic residues" evidence="3">
    <location>
        <begin position="825"/>
        <end position="834"/>
    </location>
</feature>
<evidence type="ECO:0000313" key="5">
    <source>
        <dbReference type="EMBL" id="KAH0816592.1"/>
    </source>
</evidence>
<evidence type="ECO:0000256" key="1">
    <source>
        <dbReference type="PROSITE-ProRule" id="PRU00047"/>
    </source>
</evidence>
<dbReference type="GO" id="GO:0003676">
    <property type="term" value="F:nucleic acid binding"/>
    <property type="evidence" value="ECO:0007669"/>
    <property type="project" value="InterPro"/>
</dbReference>
<dbReference type="PROSITE" id="PS50158">
    <property type="entry name" value="ZF_CCHC"/>
    <property type="match status" value="1"/>
</dbReference>
<keyword evidence="1" id="KW-0863">Zinc-finger</keyword>
<evidence type="ECO:0000256" key="3">
    <source>
        <dbReference type="SAM" id="MobiDB-lite"/>
    </source>
</evidence>
<feature type="compositionally biased region" description="Basic and acidic residues" evidence="3">
    <location>
        <begin position="968"/>
        <end position="984"/>
    </location>
</feature>
<protein>
    <recommendedName>
        <fullName evidence="4">CCHC-type domain-containing protein</fullName>
    </recommendedName>
</protein>
<dbReference type="Proteomes" id="UP000719412">
    <property type="component" value="Unassembled WGS sequence"/>
</dbReference>
<evidence type="ECO:0000256" key="2">
    <source>
        <dbReference type="SAM" id="Coils"/>
    </source>
</evidence>
<evidence type="ECO:0000259" key="4">
    <source>
        <dbReference type="PROSITE" id="PS50158"/>
    </source>
</evidence>
<feature type="compositionally biased region" description="Basic and acidic residues" evidence="3">
    <location>
        <begin position="186"/>
        <end position="196"/>
    </location>
</feature>
<feature type="domain" description="CCHC-type" evidence="4">
    <location>
        <begin position="733"/>
        <end position="746"/>
    </location>
</feature>
<keyword evidence="6" id="KW-1185">Reference proteome</keyword>
<dbReference type="Gene3D" id="4.10.60.10">
    <property type="entry name" value="Zinc finger, CCHC-type"/>
    <property type="match status" value="1"/>
</dbReference>
<evidence type="ECO:0000313" key="6">
    <source>
        <dbReference type="Proteomes" id="UP000719412"/>
    </source>
</evidence>
<reference evidence="5" key="2">
    <citation type="submission" date="2021-08" db="EMBL/GenBank/DDBJ databases">
        <authorList>
            <person name="Eriksson T."/>
        </authorList>
    </citation>
    <scope>NUCLEOTIDE SEQUENCE</scope>
    <source>
        <strain evidence="5">Stoneville</strain>
        <tissue evidence="5">Whole head</tissue>
    </source>
</reference>
<dbReference type="Pfam" id="PF00078">
    <property type="entry name" value="RVT_1"/>
    <property type="match status" value="1"/>
</dbReference>